<feature type="compositionally biased region" description="Polar residues" evidence="1">
    <location>
        <begin position="281"/>
        <end position="291"/>
    </location>
</feature>
<dbReference type="Proteomes" id="UP000821853">
    <property type="component" value="Unassembled WGS sequence"/>
</dbReference>
<keyword evidence="3" id="KW-1185">Reference proteome</keyword>
<protein>
    <submittedName>
        <fullName evidence="2">Uncharacterized protein</fullName>
    </submittedName>
</protein>
<feature type="compositionally biased region" description="Polar residues" evidence="1">
    <location>
        <begin position="180"/>
        <end position="189"/>
    </location>
</feature>
<dbReference type="EMBL" id="JABSTR010000009">
    <property type="protein sequence ID" value="KAH9378637.1"/>
    <property type="molecule type" value="Genomic_DNA"/>
</dbReference>
<feature type="region of interest" description="Disordered" evidence="1">
    <location>
        <begin position="263"/>
        <end position="291"/>
    </location>
</feature>
<evidence type="ECO:0000256" key="1">
    <source>
        <dbReference type="SAM" id="MobiDB-lite"/>
    </source>
</evidence>
<evidence type="ECO:0000313" key="2">
    <source>
        <dbReference type="EMBL" id="KAH9378637.1"/>
    </source>
</evidence>
<dbReference type="OrthoDB" id="6159472at2759"/>
<evidence type="ECO:0000313" key="3">
    <source>
        <dbReference type="Proteomes" id="UP000821853"/>
    </source>
</evidence>
<proteinExistence type="predicted"/>
<gene>
    <name evidence="2" type="ORF">HPB48_014045</name>
</gene>
<feature type="compositionally biased region" description="Basic residues" evidence="1">
    <location>
        <begin position="134"/>
        <end position="158"/>
    </location>
</feature>
<dbReference type="VEuPathDB" id="VectorBase:HLOH_045248"/>
<reference evidence="2 3" key="1">
    <citation type="journal article" date="2020" name="Cell">
        <title>Large-Scale Comparative Analyses of Tick Genomes Elucidate Their Genetic Diversity and Vector Capacities.</title>
        <authorList>
            <consortium name="Tick Genome and Microbiome Consortium (TIGMIC)"/>
            <person name="Jia N."/>
            <person name="Wang J."/>
            <person name="Shi W."/>
            <person name="Du L."/>
            <person name="Sun Y."/>
            <person name="Zhan W."/>
            <person name="Jiang J.F."/>
            <person name="Wang Q."/>
            <person name="Zhang B."/>
            <person name="Ji P."/>
            <person name="Bell-Sakyi L."/>
            <person name="Cui X.M."/>
            <person name="Yuan T.T."/>
            <person name="Jiang B.G."/>
            <person name="Yang W.F."/>
            <person name="Lam T.T."/>
            <person name="Chang Q.C."/>
            <person name="Ding S.J."/>
            <person name="Wang X.J."/>
            <person name="Zhu J.G."/>
            <person name="Ruan X.D."/>
            <person name="Zhao L."/>
            <person name="Wei J.T."/>
            <person name="Ye R.Z."/>
            <person name="Que T.C."/>
            <person name="Du C.H."/>
            <person name="Zhou Y.H."/>
            <person name="Cheng J.X."/>
            <person name="Dai P.F."/>
            <person name="Guo W.B."/>
            <person name="Han X.H."/>
            <person name="Huang E.J."/>
            <person name="Li L.F."/>
            <person name="Wei W."/>
            <person name="Gao Y.C."/>
            <person name="Liu J.Z."/>
            <person name="Shao H.Z."/>
            <person name="Wang X."/>
            <person name="Wang C.C."/>
            <person name="Yang T.C."/>
            <person name="Huo Q.B."/>
            <person name="Li W."/>
            <person name="Chen H.Y."/>
            <person name="Chen S.E."/>
            <person name="Zhou L.G."/>
            <person name="Ni X.B."/>
            <person name="Tian J.H."/>
            <person name="Sheng Y."/>
            <person name="Liu T."/>
            <person name="Pan Y.S."/>
            <person name="Xia L.Y."/>
            <person name="Li J."/>
            <person name="Zhao F."/>
            <person name="Cao W.C."/>
        </authorList>
    </citation>
    <scope>NUCLEOTIDE SEQUENCE [LARGE SCALE GENOMIC DNA]</scope>
    <source>
        <strain evidence="2">HaeL-2018</strain>
    </source>
</reference>
<comment type="caution">
    <text evidence="2">The sequence shown here is derived from an EMBL/GenBank/DDBJ whole genome shotgun (WGS) entry which is preliminary data.</text>
</comment>
<organism evidence="2 3">
    <name type="scientific">Haemaphysalis longicornis</name>
    <name type="common">Bush tick</name>
    <dbReference type="NCBI Taxonomy" id="44386"/>
    <lineage>
        <taxon>Eukaryota</taxon>
        <taxon>Metazoa</taxon>
        <taxon>Ecdysozoa</taxon>
        <taxon>Arthropoda</taxon>
        <taxon>Chelicerata</taxon>
        <taxon>Arachnida</taxon>
        <taxon>Acari</taxon>
        <taxon>Parasitiformes</taxon>
        <taxon>Ixodida</taxon>
        <taxon>Ixodoidea</taxon>
        <taxon>Ixodidae</taxon>
        <taxon>Haemaphysalinae</taxon>
        <taxon>Haemaphysalis</taxon>
    </lineage>
</organism>
<sequence>MGSTNTALITFEGSFVPRYVLYYHTEYRCHPERPKAQFCQRCHKIGHREDVCTLPASKELYQTCSEDLTKLPPGQEHDCYATCRNCKGSHSSTWAECPEKLKADAKVTQQAYRRRLATRKTDDQSSCFASTGQHRSRSQSRHRHPNTTVRIHHQRQNSKHNETRPTERQDASHSPAAQAPRNQTVCQPLSPSPPPRGLKPASTPITASAPYRDALAPTVVTNATNQPPVPIPTIQDLFLYISGKFDALERRVGALEEALGHSFRNPNKRARSLSAGPRPRNASSPRTAHKP</sequence>
<feature type="region of interest" description="Disordered" evidence="1">
    <location>
        <begin position="116"/>
        <end position="208"/>
    </location>
</feature>
<name>A0A9J6GT14_HAELO</name>
<accession>A0A9J6GT14</accession>
<feature type="compositionally biased region" description="Basic and acidic residues" evidence="1">
    <location>
        <begin position="159"/>
        <end position="171"/>
    </location>
</feature>
<dbReference type="AlphaFoldDB" id="A0A9J6GT14"/>